<gene>
    <name evidence="2" type="ORF">SAMN02745673_00944</name>
</gene>
<protein>
    <submittedName>
        <fullName evidence="2">Uncharacterized protein</fullName>
    </submittedName>
</protein>
<sequence>MSSPSSSAGRDEDARAEPPRRGPLAWAVFVVAIAVVLAVMAGCMTVMYAPVFSGLGG</sequence>
<organism evidence="2 3">
    <name type="scientific">Marinactinospora thermotolerans DSM 45154</name>
    <dbReference type="NCBI Taxonomy" id="1122192"/>
    <lineage>
        <taxon>Bacteria</taxon>
        <taxon>Bacillati</taxon>
        <taxon>Actinomycetota</taxon>
        <taxon>Actinomycetes</taxon>
        <taxon>Streptosporangiales</taxon>
        <taxon>Nocardiopsidaceae</taxon>
        <taxon>Marinactinospora</taxon>
    </lineage>
</organism>
<feature type="transmembrane region" description="Helical" evidence="1">
    <location>
        <begin position="24"/>
        <end position="49"/>
    </location>
</feature>
<keyword evidence="1" id="KW-0472">Membrane</keyword>
<reference evidence="2 3" key="1">
    <citation type="submission" date="2017-02" db="EMBL/GenBank/DDBJ databases">
        <authorList>
            <person name="Peterson S.W."/>
        </authorList>
    </citation>
    <scope>NUCLEOTIDE SEQUENCE [LARGE SCALE GENOMIC DNA]</scope>
    <source>
        <strain evidence="2 3">DSM 45154</strain>
    </source>
</reference>
<dbReference type="AlphaFoldDB" id="A0A1T4M4P5"/>
<evidence type="ECO:0000313" key="3">
    <source>
        <dbReference type="Proteomes" id="UP000190637"/>
    </source>
</evidence>
<dbReference type="Proteomes" id="UP000190637">
    <property type="component" value="Unassembled WGS sequence"/>
</dbReference>
<keyword evidence="1" id="KW-1133">Transmembrane helix</keyword>
<evidence type="ECO:0000313" key="2">
    <source>
        <dbReference type="EMBL" id="SJZ61847.1"/>
    </source>
</evidence>
<dbReference type="RefSeq" id="WP_200813517.1">
    <property type="nucleotide sequence ID" value="NZ_FUWS01000002.1"/>
</dbReference>
<name>A0A1T4M4P5_9ACTN</name>
<keyword evidence="1" id="KW-0812">Transmembrane</keyword>
<proteinExistence type="predicted"/>
<accession>A0A1T4M4P5</accession>
<keyword evidence="3" id="KW-1185">Reference proteome</keyword>
<evidence type="ECO:0000256" key="1">
    <source>
        <dbReference type="SAM" id="Phobius"/>
    </source>
</evidence>
<dbReference type="EMBL" id="FUWS01000002">
    <property type="protein sequence ID" value="SJZ61847.1"/>
    <property type="molecule type" value="Genomic_DNA"/>
</dbReference>